<evidence type="ECO:0000313" key="7">
    <source>
        <dbReference type="EMBL" id="KAK0521981.1"/>
    </source>
</evidence>
<sequence length="628" mass="66764">MRFAFGSSSSAGVATASSSQSYSANSKTRAPTSKTRRRRRPASPLLLLPSIALLLLAAVSATVADPSAAAAAAAAAAGAGGGAEGATTLTHAQHLAAANAALASGRLSEALTSYDAAIVADPSHWLTYYRRATALLSVGRSSAALDDFNTLLKLNPSFSKARLEKARVLAKDGQLSEAQSELKEFFSLAKKDGKQAASSASGGAQKDEAAATKLQESIRSSLEALKKVRAASKKVQDGVKAGKDVPADKALAEQAKQCIESATVVLELSPKLLEARQLRADCAIANGDLESAMGDWTRIATLSSSTELYMRLASLSYFIAADSREAAVLQLKTCLNSDPDNRLCARMHKKLKTMDKSLKKARNFADAGSWRPVLSALKGPKVGGPTLIQEVEEAIKADMAAPAEGSPLSGPLIPAALRDPIEKSALLLELNKLHCKAHLELDELKKGRSFCEYVLKRDADDVDALTARGETLLGEEKYEEAVRALEAAFEKSGRQDGNIQRRLVKAQKRLKLSKTKDYYKVLGVARDADERTIKKAYRTLAKKFHPDKEGGSQEKMTEINEAFGVLSDSELRQRYDMGDDPNDPMAGAGGGGQGGFGNPFMAQGHPFAQFFQQAGGGGGQQFSFHFGG</sequence>
<reference evidence="7" key="1">
    <citation type="journal article" date="2023" name="PhytoFront">
        <title>Draft Genome Resources of Seven Strains of Tilletia horrida, Causal Agent of Kernel Smut of Rice.</title>
        <authorList>
            <person name="Khanal S."/>
            <person name="Antony Babu S."/>
            <person name="Zhou X.G."/>
        </authorList>
    </citation>
    <scope>NUCLEOTIDE SEQUENCE</scope>
    <source>
        <strain evidence="7">TX3</strain>
    </source>
</reference>
<dbReference type="InterPro" id="IPR036869">
    <property type="entry name" value="J_dom_sf"/>
</dbReference>
<feature type="repeat" description="TPR" evidence="4">
    <location>
        <begin position="125"/>
        <end position="158"/>
    </location>
</feature>
<keyword evidence="2" id="KW-0732">Signal</keyword>
<evidence type="ECO:0000256" key="5">
    <source>
        <dbReference type="SAM" id="MobiDB-lite"/>
    </source>
</evidence>
<dbReference type="GO" id="GO:0051787">
    <property type="term" value="F:misfolded protein binding"/>
    <property type="evidence" value="ECO:0007669"/>
    <property type="project" value="TreeGrafter"/>
</dbReference>
<dbReference type="SMART" id="SM00028">
    <property type="entry name" value="TPR"/>
    <property type="match status" value="4"/>
</dbReference>
<dbReference type="SMART" id="SM00271">
    <property type="entry name" value="DnaJ"/>
    <property type="match status" value="1"/>
</dbReference>
<dbReference type="Proteomes" id="UP001176521">
    <property type="component" value="Unassembled WGS sequence"/>
</dbReference>
<evidence type="ECO:0000256" key="4">
    <source>
        <dbReference type="PROSITE-ProRule" id="PRU00339"/>
    </source>
</evidence>
<dbReference type="GO" id="GO:0034975">
    <property type="term" value="P:protein folding in endoplasmic reticulum"/>
    <property type="evidence" value="ECO:0007669"/>
    <property type="project" value="TreeGrafter"/>
</dbReference>
<dbReference type="AlphaFoldDB" id="A0AAN6G6Y3"/>
<comment type="caution">
    <text evidence="7">The sequence shown here is derived from an EMBL/GenBank/DDBJ whole genome shotgun (WGS) entry which is preliminary data.</text>
</comment>
<feature type="domain" description="J" evidence="6">
    <location>
        <begin position="517"/>
        <end position="579"/>
    </location>
</feature>
<dbReference type="PRINTS" id="PR00625">
    <property type="entry name" value="JDOMAIN"/>
</dbReference>
<dbReference type="GO" id="GO:0005783">
    <property type="term" value="C:endoplasmic reticulum"/>
    <property type="evidence" value="ECO:0007669"/>
    <property type="project" value="UniProtKB-SubCell"/>
</dbReference>
<proteinExistence type="predicted"/>
<keyword evidence="4" id="KW-0802">TPR repeat</keyword>
<keyword evidence="3" id="KW-0256">Endoplasmic reticulum</keyword>
<dbReference type="GO" id="GO:0051087">
    <property type="term" value="F:protein-folding chaperone binding"/>
    <property type="evidence" value="ECO:0007669"/>
    <property type="project" value="TreeGrafter"/>
</dbReference>
<evidence type="ECO:0000256" key="3">
    <source>
        <dbReference type="ARBA" id="ARBA00022824"/>
    </source>
</evidence>
<dbReference type="SUPFAM" id="SSF46565">
    <property type="entry name" value="Chaperone J-domain"/>
    <property type="match status" value="1"/>
</dbReference>
<accession>A0AAN6G6Y3</accession>
<dbReference type="Pfam" id="PF00226">
    <property type="entry name" value="DnaJ"/>
    <property type="match status" value="1"/>
</dbReference>
<gene>
    <name evidence="7" type="ORF">OC842_006603</name>
</gene>
<dbReference type="PROSITE" id="PS50005">
    <property type="entry name" value="TPR"/>
    <property type="match status" value="1"/>
</dbReference>
<feature type="region of interest" description="Disordered" evidence="5">
    <location>
        <begin position="1"/>
        <end position="41"/>
    </location>
</feature>
<comment type="subcellular location">
    <subcellularLocation>
        <location evidence="1">Endoplasmic reticulum</location>
    </subcellularLocation>
</comment>
<dbReference type="Pfam" id="PF13432">
    <property type="entry name" value="TPR_16"/>
    <property type="match status" value="1"/>
</dbReference>
<dbReference type="InterPro" id="IPR019734">
    <property type="entry name" value="TPR_rpt"/>
</dbReference>
<dbReference type="PANTHER" id="PTHR44140:SF2">
    <property type="entry name" value="LD25575P"/>
    <property type="match status" value="1"/>
</dbReference>
<protein>
    <recommendedName>
        <fullName evidence="6">J domain-containing protein</fullName>
    </recommendedName>
</protein>
<name>A0AAN6G6Y3_9BASI</name>
<dbReference type="Gene3D" id="1.25.40.10">
    <property type="entry name" value="Tetratricopeptide repeat domain"/>
    <property type="match status" value="1"/>
</dbReference>
<dbReference type="CDD" id="cd06257">
    <property type="entry name" value="DnaJ"/>
    <property type="match status" value="1"/>
</dbReference>
<dbReference type="SUPFAM" id="SSF48452">
    <property type="entry name" value="TPR-like"/>
    <property type="match status" value="2"/>
</dbReference>
<dbReference type="InterPro" id="IPR011990">
    <property type="entry name" value="TPR-like_helical_dom_sf"/>
</dbReference>
<dbReference type="EMBL" id="JAPDMQ010000623">
    <property type="protein sequence ID" value="KAK0521981.1"/>
    <property type="molecule type" value="Genomic_DNA"/>
</dbReference>
<evidence type="ECO:0000259" key="6">
    <source>
        <dbReference type="PROSITE" id="PS50076"/>
    </source>
</evidence>
<dbReference type="PANTHER" id="PTHR44140">
    <property type="entry name" value="LD25575P"/>
    <property type="match status" value="1"/>
</dbReference>
<keyword evidence="8" id="KW-1185">Reference proteome</keyword>
<dbReference type="Gene3D" id="1.10.287.110">
    <property type="entry name" value="DnaJ domain"/>
    <property type="match status" value="1"/>
</dbReference>
<feature type="compositionally biased region" description="Low complexity" evidence="5">
    <location>
        <begin position="7"/>
        <end position="33"/>
    </location>
</feature>
<evidence type="ECO:0000256" key="2">
    <source>
        <dbReference type="ARBA" id="ARBA00022729"/>
    </source>
</evidence>
<dbReference type="InterPro" id="IPR001623">
    <property type="entry name" value="DnaJ_domain"/>
</dbReference>
<organism evidence="7 8">
    <name type="scientific">Tilletia horrida</name>
    <dbReference type="NCBI Taxonomy" id="155126"/>
    <lineage>
        <taxon>Eukaryota</taxon>
        <taxon>Fungi</taxon>
        <taxon>Dikarya</taxon>
        <taxon>Basidiomycota</taxon>
        <taxon>Ustilaginomycotina</taxon>
        <taxon>Exobasidiomycetes</taxon>
        <taxon>Tilletiales</taxon>
        <taxon>Tilletiaceae</taxon>
        <taxon>Tilletia</taxon>
    </lineage>
</organism>
<dbReference type="PROSITE" id="PS50076">
    <property type="entry name" value="DNAJ_2"/>
    <property type="match status" value="1"/>
</dbReference>
<evidence type="ECO:0000256" key="1">
    <source>
        <dbReference type="ARBA" id="ARBA00004240"/>
    </source>
</evidence>
<dbReference type="InterPro" id="IPR051727">
    <property type="entry name" value="DnaJ_C3_Co-chaperones"/>
</dbReference>
<evidence type="ECO:0000313" key="8">
    <source>
        <dbReference type="Proteomes" id="UP001176521"/>
    </source>
</evidence>